<protein>
    <submittedName>
        <fullName evidence="2">Uncharacterized protein</fullName>
    </submittedName>
</protein>
<evidence type="ECO:0000313" key="3">
    <source>
        <dbReference type="Proteomes" id="UP000192277"/>
    </source>
</evidence>
<keyword evidence="1" id="KW-1133">Transmembrane helix</keyword>
<comment type="caution">
    <text evidence="2">The sequence shown here is derived from an EMBL/GenBank/DDBJ whole genome shotgun (WGS) entry which is preliminary data.</text>
</comment>
<evidence type="ECO:0000313" key="2">
    <source>
        <dbReference type="EMBL" id="OQP54953.1"/>
    </source>
</evidence>
<name>A0ABX3P451_9BACT</name>
<reference evidence="2 3" key="1">
    <citation type="submission" date="2016-04" db="EMBL/GenBank/DDBJ databases">
        <authorList>
            <person name="Chen L."/>
            <person name="Zhuang W."/>
            <person name="Wang G."/>
        </authorList>
    </citation>
    <scope>NUCLEOTIDE SEQUENCE [LARGE SCALE GENOMIC DNA]</scope>
    <source>
        <strain evidence="3">GR20</strain>
    </source>
</reference>
<keyword evidence="3" id="KW-1185">Reference proteome</keyword>
<dbReference type="EMBL" id="LWBO01000001">
    <property type="protein sequence ID" value="OQP54953.1"/>
    <property type="molecule type" value="Genomic_DNA"/>
</dbReference>
<dbReference type="Proteomes" id="UP000192277">
    <property type="component" value="Unassembled WGS sequence"/>
</dbReference>
<gene>
    <name evidence="2" type="ORF">A4D02_01120</name>
</gene>
<evidence type="ECO:0000256" key="1">
    <source>
        <dbReference type="SAM" id="Phobius"/>
    </source>
</evidence>
<sequence>MSLTEKILFLAFGFLVIIFISVSYLNKTDALKMLKDKYETALGGDDREAAIAAGQAYYRSLRGGELTIDDERAILRDVAHLPELENTENEEPNI</sequence>
<keyword evidence="1" id="KW-0472">Membrane</keyword>
<keyword evidence="1" id="KW-0812">Transmembrane</keyword>
<accession>A0ABX3P451</accession>
<organism evidence="2 3">
    <name type="scientific">Niastella koreensis</name>
    <dbReference type="NCBI Taxonomy" id="354356"/>
    <lineage>
        <taxon>Bacteria</taxon>
        <taxon>Pseudomonadati</taxon>
        <taxon>Bacteroidota</taxon>
        <taxon>Chitinophagia</taxon>
        <taxon>Chitinophagales</taxon>
        <taxon>Chitinophagaceae</taxon>
        <taxon>Niastella</taxon>
    </lineage>
</organism>
<feature type="transmembrane region" description="Helical" evidence="1">
    <location>
        <begin position="6"/>
        <end position="25"/>
    </location>
</feature>
<proteinExistence type="predicted"/>